<comment type="caution">
    <text evidence="2">The sequence shown here is derived from an EMBL/GenBank/DDBJ whole genome shotgun (WGS) entry which is preliminary data.</text>
</comment>
<dbReference type="EMBL" id="JQBR01000006">
    <property type="protein sequence ID" value="KRN66078.1"/>
    <property type="molecule type" value="Genomic_DNA"/>
</dbReference>
<dbReference type="Gene3D" id="3.90.550.10">
    <property type="entry name" value="Spore Coat Polysaccharide Biosynthesis Protein SpsA, Chain A"/>
    <property type="match status" value="1"/>
</dbReference>
<keyword evidence="3" id="KW-1185">Reference proteome</keyword>
<dbReference type="InterPro" id="IPR001173">
    <property type="entry name" value="Glyco_trans_2-like"/>
</dbReference>
<dbReference type="RefSeq" id="WP_057751351.1">
    <property type="nucleotide sequence ID" value="NZ_BJVH01000007.1"/>
</dbReference>
<dbReference type="PANTHER" id="PTHR22916">
    <property type="entry name" value="GLYCOSYLTRANSFERASE"/>
    <property type="match status" value="1"/>
</dbReference>
<dbReference type="STRING" id="319652.IV80_GL001639"/>
<dbReference type="PATRIC" id="fig|319652.3.peg.1661"/>
<reference evidence="2 3" key="1">
    <citation type="journal article" date="2015" name="Genome Announc.">
        <title>Expanding the biotechnology potential of lactobacilli through comparative genomics of 213 strains and associated genera.</title>
        <authorList>
            <person name="Sun Z."/>
            <person name="Harris H.M."/>
            <person name="McCann A."/>
            <person name="Guo C."/>
            <person name="Argimon S."/>
            <person name="Zhang W."/>
            <person name="Yang X."/>
            <person name="Jeffery I.B."/>
            <person name="Cooney J.C."/>
            <person name="Kagawa T.F."/>
            <person name="Liu W."/>
            <person name="Song Y."/>
            <person name="Salvetti E."/>
            <person name="Wrobel A."/>
            <person name="Rasinkangas P."/>
            <person name="Parkhill J."/>
            <person name="Rea M.C."/>
            <person name="O'Sullivan O."/>
            <person name="Ritari J."/>
            <person name="Douillard F.P."/>
            <person name="Paul Ross R."/>
            <person name="Yang R."/>
            <person name="Briner A.E."/>
            <person name="Felis G.E."/>
            <person name="de Vos W.M."/>
            <person name="Barrangou R."/>
            <person name="Klaenhammer T.R."/>
            <person name="Caufield P.W."/>
            <person name="Cui Y."/>
            <person name="Zhang H."/>
            <person name="O'Toole P.W."/>
        </authorList>
    </citation>
    <scope>NUCLEOTIDE SEQUENCE [LARGE SCALE GENOMIC DNA]</scope>
    <source>
        <strain evidence="2 3">DSM 17757</strain>
    </source>
</reference>
<organism evidence="2 3">
    <name type="scientific">Pediococcus cellicola</name>
    <dbReference type="NCBI Taxonomy" id="319652"/>
    <lineage>
        <taxon>Bacteria</taxon>
        <taxon>Bacillati</taxon>
        <taxon>Bacillota</taxon>
        <taxon>Bacilli</taxon>
        <taxon>Lactobacillales</taxon>
        <taxon>Lactobacillaceae</taxon>
        <taxon>Pediococcus</taxon>
    </lineage>
</organism>
<dbReference type="AlphaFoldDB" id="A0A0R2IMY1"/>
<accession>A0A0R2IMY1</accession>
<dbReference type="GO" id="GO:0016758">
    <property type="term" value="F:hexosyltransferase activity"/>
    <property type="evidence" value="ECO:0007669"/>
    <property type="project" value="UniProtKB-ARBA"/>
</dbReference>
<dbReference type="InterPro" id="IPR029044">
    <property type="entry name" value="Nucleotide-diphossugar_trans"/>
</dbReference>
<proteinExistence type="predicted"/>
<dbReference type="OrthoDB" id="2249409at2"/>
<protein>
    <submittedName>
        <fullName evidence="2">Cps1H protein</fullName>
    </submittedName>
</protein>
<evidence type="ECO:0000313" key="2">
    <source>
        <dbReference type="EMBL" id="KRN66078.1"/>
    </source>
</evidence>
<dbReference type="PANTHER" id="PTHR22916:SF3">
    <property type="entry name" value="UDP-GLCNAC:BETAGAL BETA-1,3-N-ACETYLGLUCOSAMINYLTRANSFERASE-LIKE PROTEIN 1"/>
    <property type="match status" value="1"/>
</dbReference>
<dbReference type="SUPFAM" id="SSF53448">
    <property type="entry name" value="Nucleotide-diphospho-sugar transferases"/>
    <property type="match status" value="1"/>
</dbReference>
<dbReference type="Pfam" id="PF00535">
    <property type="entry name" value="Glycos_transf_2"/>
    <property type="match status" value="1"/>
</dbReference>
<dbReference type="Proteomes" id="UP000051568">
    <property type="component" value="Unassembled WGS sequence"/>
</dbReference>
<feature type="domain" description="Glycosyltransferase 2-like" evidence="1">
    <location>
        <begin position="6"/>
        <end position="113"/>
    </location>
</feature>
<dbReference type="CDD" id="cd04196">
    <property type="entry name" value="GT_2_like_d"/>
    <property type="match status" value="1"/>
</dbReference>
<evidence type="ECO:0000259" key="1">
    <source>
        <dbReference type="Pfam" id="PF00535"/>
    </source>
</evidence>
<gene>
    <name evidence="2" type="ORF">IV80_GL001639</name>
</gene>
<name>A0A0R2IMY1_9LACO</name>
<evidence type="ECO:0000313" key="3">
    <source>
        <dbReference type="Proteomes" id="UP000051568"/>
    </source>
</evidence>
<sequence>MENVAILLSTYNGAQYLKEQLDSIKNQTYTDWVLYIRDDGSSDGTQQIIHQYCKTDTRIKFINQKNQVNLGVKDSFWDLLKNSEADIYLFCDQDDFWKPNKVALSVEKVTRLGFETPALVFTNLTVTDENLKVVLDRQLPANILDTLSFEKMMTDNRVTGCTVAINHALKKIALNTDTNKIVMHDWWLALLAKCFGTMAYISEPTILYRQHGTNQVGTHQSLSARLKKSFDLEKLYQQFCLSVTQLEYLRKNYLTEDSPDAQAISNYLADVKHSRSFESFFKIFQRKYKKHTLLGTLSLNYFVFGNYRDHQRGRKSK</sequence>